<feature type="domain" description="Abortive phage infection protein C-terminal" evidence="1">
    <location>
        <begin position="255"/>
        <end position="503"/>
    </location>
</feature>
<dbReference type="AlphaFoldDB" id="A0A947GDN7"/>
<gene>
    <name evidence="2" type="ORF">KL771_13580</name>
</gene>
<evidence type="ECO:0000259" key="1">
    <source>
        <dbReference type="Pfam" id="PF10592"/>
    </source>
</evidence>
<name>A0A947GDN7_9HYPH</name>
<evidence type="ECO:0000313" key="3">
    <source>
        <dbReference type="Proteomes" id="UP000766595"/>
    </source>
</evidence>
<comment type="caution">
    <text evidence="2">The sequence shown here is derived from an EMBL/GenBank/DDBJ whole genome shotgun (WGS) entry which is preliminary data.</text>
</comment>
<dbReference type="Pfam" id="PF10592">
    <property type="entry name" value="AIPR"/>
    <property type="match status" value="1"/>
</dbReference>
<dbReference type="Proteomes" id="UP000766595">
    <property type="component" value="Unassembled WGS sequence"/>
</dbReference>
<keyword evidence="3" id="KW-1185">Reference proteome</keyword>
<dbReference type="RefSeq" id="WP_261969092.1">
    <property type="nucleotide sequence ID" value="NZ_JAHHZF010000006.1"/>
</dbReference>
<evidence type="ECO:0000313" key="2">
    <source>
        <dbReference type="EMBL" id="MBT9290496.1"/>
    </source>
</evidence>
<organism evidence="2 3">
    <name type="scientific">Prosthecodimorpha staleyi</name>
    <dbReference type="NCBI Taxonomy" id="2840188"/>
    <lineage>
        <taxon>Bacteria</taxon>
        <taxon>Pseudomonadati</taxon>
        <taxon>Pseudomonadota</taxon>
        <taxon>Alphaproteobacteria</taxon>
        <taxon>Hyphomicrobiales</taxon>
        <taxon>Ancalomicrobiaceae</taxon>
        <taxon>Prosthecodimorpha</taxon>
    </lineage>
</organism>
<reference evidence="2 3" key="1">
    <citation type="submission" date="2021-06" db="EMBL/GenBank/DDBJ databases">
        <authorList>
            <person name="Grouzdev D.S."/>
            <person name="Koziaeva V."/>
        </authorList>
    </citation>
    <scope>NUCLEOTIDE SEQUENCE [LARGE SCALE GENOMIC DNA]</scope>
    <source>
        <strain evidence="2 3">22</strain>
    </source>
</reference>
<sequence length="565" mass="65109">MAYALKSREDMPMPHPISAMHYSLIQTHIAKYKEIFKIESDNDAFKNLMLDKIYPRKTDDNTAILTDGPQDRGVDAIYIRDLEDCAQIDIINFKYRTTLKSCSKNFEETELSKIFLFITELLDQSEEQKSNCNQQVRRKIDDITSIFKSGKQCFFRIVLCTNGQALADTGLDHLVQFCKLRDFTSFEQIDGNSVVKFLVQESTKAQETAIVKVIDKQIFDRSDGDIRGLVACVEINSFLDAISDLSTKSVKRYLFDDNIRVYLGDDGGYNRAIMASCLSPENHLFWYCNNGVTVVCEAFSYQKELRDPMLTIKNFQIVNGAQTCHSLLKAREIDALQVSETLLLLKVYETSRRDISQRVAIATNSQARISMRDLHSNDDIQKTIEKFYDGSGFFYERKKNQHIDKPTNQRIDALKLGQMILSYKIREPEKAKRESEEIFGSRYTNVFNQSLTADYILALTKIMAFIQLHSETGLKARVDSKVYTNIVSYGFWHLAYTISILSEKELKVFPDDSELEEKLAEAAEIIFSILERHKSFSYYDMFRSAQLRELIDAKIGARHQFEFGF</sequence>
<proteinExistence type="predicted"/>
<protein>
    <submittedName>
        <fullName evidence="2">AIPR family protein</fullName>
    </submittedName>
</protein>
<dbReference type="EMBL" id="JAHHZF010000006">
    <property type="protein sequence ID" value="MBT9290496.1"/>
    <property type="molecule type" value="Genomic_DNA"/>
</dbReference>
<accession>A0A947GDN7</accession>
<dbReference type="InterPro" id="IPR018891">
    <property type="entry name" value="AIPR_C"/>
</dbReference>